<dbReference type="AlphaFoldDB" id="A0A645AV83"/>
<evidence type="ECO:0000313" key="1">
    <source>
        <dbReference type="EMBL" id="MPM56211.1"/>
    </source>
</evidence>
<name>A0A645AV83_9ZZZZ</name>
<gene>
    <name evidence="1" type="ORF">SDC9_103013</name>
</gene>
<sequence>MEAGLRRAMRESGERIAAGRCRAAAAALALTGKISDAG</sequence>
<accession>A0A645AV83</accession>
<proteinExistence type="predicted"/>
<dbReference type="EMBL" id="VSSQ01015643">
    <property type="protein sequence ID" value="MPM56211.1"/>
    <property type="molecule type" value="Genomic_DNA"/>
</dbReference>
<organism evidence="1">
    <name type="scientific">bioreactor metagenome</name>
    <dbReference type="NCBI Taxonomy" id="1076179"/>
    <lineage>
        <taxon>unclassified sequences</taxon>
        <taxon>metagenomes</taxon>
        <taxon>ecological metagenomes</taxon>
    </lineage>
</organism>
<protein>
    <submittedName>
        <fullName evidence="1">Uncharacterized protein</fullName>
    </submittedName>
</protein>
<comment type="caution">
    <text evidence="1">The sequence shown here is derived from an EMBL/GenBank/DDBJ whole genome shotgun (WGS) entry which is preliminary data.</text>
</comment>
<reference evidence="1" key="1">
    <citation type="submission" date="2019-08" db="EMBL/GenBank/DDBJ databases">
        <authorList>
            <person name="Kucharzyk K."/>
            <person name="Murdoch R.W."/>
            <person name="Higgins S."/>
            <person name="Loffler F."/>
        </authorList>
    </citation>
    <scope>NUCLEOTIDE SEQUENCE</scope>
</reference>